<accession>A0A8H3ZZ51</accession>
<organism evidence="1 2">
    <name type="scientific">Gigaspora margarita</name>
    <dbReference type="NCBI Taxonomy" id="4874"/>
    <lineage>
        <taxon>Eukaryota</taxon>
        <taxon>Fungi</taxon>
        <taxon>Fungi incertae sedis</taxon>
        <taxon>Mucoromycota</taxon>
        <taxon>Glomeromycotina</taxon>
        <taxon>Glomeromycetes</taxon>
        <taxon>Diversisporales</taxon>
        <taxon>Gigasporaceae</taxon>
        <taxon>Gigaspora</taxon>
    </lineage>
</organism>
<protein>
    <submittedName>
        <fullName evidence="1">Protein far1-related sequence 11-like isoform x1</fullName>
    </submittedName>
</protein>
<comment type="caution">
    <text evidence="1">The sequence shown here is derived from an EMBL/GenBank/DDBJ whole genome shotgun (WGS) entry which is preliminary data.</text>
</comment>
<dbReference type="Proteomes" id="UP000439903">
    <property type="component" value="Unassembled WGS sequence"/>
</dbReference>
<proteinExistence type="predicted"/>
<keyword evidence="2" id="KW-1185">Reference proteome</keyword>
<reference evidence="1 2" key="1">
    <citation type="journal article" date="2019" name="Environ. Microbiol.">
        <title>At the nexus of three kingdoms: the genome of the mycorrhizal fungus Gigaspora margarita provides insights into plant, endobacterial and fungal interactions.</title>
        <authorList>
            <person name="Venice F."/>
            <person name="Ghignone S."/>
            <person name="Salvioli di Fossalunga A."/>
            <person name="Amselem J."/>
            <person name="Novero M."/>
            <person name="Xianan X."/>
            <person name="Sedzielewska Toro K."/>
            <person name="Morin E."/>
            <person name="Lipzen A."/>
            <person name="Grigoriev I.V."/>
            <person name="Henrissat B."/>
            <person name="Martin F.M."/>
            <person name="Bonfante P."/>
        </authorList>
    </citation>
    <scope>NUCLEOTIDE SEQUENCE [LARGE SCALE GENOMIC DNA]</scope>
    <source>
        <strain evidence="1 2">BEG34</strain>
    </source>
</reference>
<evidence type="ECO:0000313" key="1">
    <source>
        <dbReference type="EMBL" id="KAF0372733.1"/>
    </source>
</evidence>
<dbReference type="OrthoDB" id="2431228at2759"/>
<dbReference type="AlphaFoldDB" id="A0A8H3ZZ51"/>
<sequence length="153" mass="17576">MQNEDIYEASSIQTSKLTNENLSLNLPVPLINEQSLDSVINTSESLSPIPIPESGILFKSWTELDRYIDAYCNFKNFSKVIYRAEYNNGIKRRCRYRCEYQGSNQGKKMMIVEKQHNTHSKRSGCPWVINATCPKKTGIISITSLYLDMEIIL</sequence>
<dbReference type="EMBL" id="WTPW01002658">
    <property type="protein sequence ID" value="KAF0372733.1"/>
    <property type="molecule type" value="Genomic_DNA"/>
</dbReference>
<gene>
    <name evidence="1" type="ORF">F8M41_013104</name>
</gene>
<evidence type="ECO:0000313" key="2">
    <source>
        <dbReference type="Proteomes" id="UP000439903"/>
    </source>
</evidence>
<name>A0A8H3ZZ51_GIGMA</name>